<dbReference type="SUPFAM" id="SSF52833">
    <property type="entry name" value="Thioredoxin-like"/>
    <property type="match status" value="1"/>
</dbReference>
<evidence type="ECO:0000256" key="1">
    <source>
        <dbReference type="ARBA" id="ARBA00006926"/>
    </source>
</evidence>
<protein>
    <recommendedName>
        <fullName evidence="6">Glutathione peroxidase</fullName>
    </recommendedName>
</protein>
<dbReference type="AlphaFoldDB" id="A0A4W4EXN1"/>
<dbReference type="Ensembl" id="ENSEEET00000016225.2">
    <property type="protein sequence ID" value="ENSEEEP00000016037.1"/>
    <property type="gene ID" value="ENSEEEG00000007945.2"/>
</dbReference>
<dbReference type="Gene3D" id="3.40.30.10">
    <property type="entry name" value="Glutaredoxin"/>
    <property type="match status" value="1"/>
</dbReference>
<comment type="similarity">
    <text evidence="1">Belongs to the glutathione peroxidase family.</text>
</comment>
<dbReference type="InterPro" id="IPR036249">
    <property type="entry name" value="Thioredoxin-like_sf"/>
</dbReference>
<evidence type="ECO:0000313" key="4">
    <source>
        <dbReference type="Ensembl" id="ENSEEEP00000016037.1"/>
    </source>
</evidence>
<reference evidence="4" key="3">
    <citation type="submission" date="2020-05" db="EMBL/GenBank/DDBJ databases">
        <title>Electrophorus electricus (electric eel) genome, fEleEle1, primary haplotype.</title>
        <authorList>
            <person name="Myers G."/>
            <person name="Meyer A."/>
            <person name="Fedrigo O."/>
            <person name="Formenti G."/>
            <person name="Rhie A."/>
            <person name="Tracey A."/>
            <person name="Sims Y."/>
            <person name="Jarvis E.D."/>
        </authorList>
    </citation>
    <scope>NUCLEOTIDE SEQUENCE [LARGE SCALE GENOMIC DNA]</scope>
</reference>
<reference evidence="4" key="5">
    <citation type="submission" date="2025-09" db="UniProtKB">
        <authorList>
            <consortium name="Ensembl"/>
        </authorList>
    </citation>
    <scope>IDENTIFICATION</scope>
</reference>
<name>A0A4W4EXN1_ELEEL</name>
<dbReference type="InterPro" id="IPR000889">
    <property type="entry name" value="Glutathione_peroxidase"/>
</dbReference>
<organism evidence="4 5">
    <name type="scientific">Electrophorus electricus</name>
    <name type="common">Electric eel</name>
    <name type="synonym">Gymnotus electricus</name>
    <dbReference type="NCBI Taxonomy" id="8005"/>
    <lineage>
        <taxon>Eukaryota</taxon>
        <taxon>Metazoa</taxon>
        <taxon>Chordata</taxon>
        <taxon>Craniata</taxon>
        <taxon>Vertebrata</taxon>
        <taxon>Euteleostomi</taxon>
        <taxon>Actinopterygii</taxon>
        <taxon>Neopterygii</taxon>
        <taxon>Teleostei</taxon>
        <taxon>Ostariophysi</taxon>
        <taxon>Gymnotiformes</taxon>
        <taxon>Gymnotoidei</taxon>
        <taxon>Gymnotidae</taxon>
        <taxon>Electrophorus</taxon>
    </lineage>
</organism>
<reference evidence="5" key="2">
    <citation type="journal article" date="2017" name="Sci. Adv.">
        <title>A tail of two voltages: Proteomic comparison of the three electric organs of the electric eel.</title>
        <authorList>
            <person name="Traeger L.L."/>
            <person name="Sabat G."/>
            <person name="Barrett-Wilt G.A."/>
            <person name="Wells G.B."/>
            <person name="Sussman M.R."/>
        </authorList>
    </citation>
    <scope>NUCLEOTIDE SEQUENCE [LARGE SCALE GENOMIC DNA]</scope>
</reference>
<accession>A0A4W4EXN1</accession>
<proteinExistence type="inferred from homology"/>
<dbReference type="Proteomes" id="UP000314983">
    <property type="component" value="Chromosome 14"/>
</dbReference>
<keyword evidence="3" id="KW-0560">Oxidoreductase</keyword>
<dbReference type="GO" id="GO:0006979">
    <property type="term" value="P:response to oxidative stress"/>
    <property type="evidence" value="ECO:0007669"/>
    <property type="project" value="InterPro"/>
</dbReference>
<keyword evidence="5" id="KW-1185">Reference proteome</keyword>
<evidence type="ECO:0000313" key="5">
    <source>
        <dbReference type="Proteomes" id="UP000314983"/>
    </source>
</evidence>
<reference evidence="5" key="1">
    <citation type="journal article" date="2014" name="Science">
        <title>Nonhuman genetics. Genomic basis for the convergent evolution of electric organs.</title>
        <authorList>
            <person name="Gallant J.R."/>
            <person name="Traeger L.L."/>
            <person name="Volkening J.D."/>
            <person name="Moffett H."/>
            <person name="Chen P.H."/>
            <person name="Novina C.D."/>
            <person name="Phillips G.N.Jr."/>
            <person name="Anand R."/>
            <person name="Wells G.B."/>
            <person name="Pinch M."/>
            <person name="Guth R."/>
            <person name="Unguez G.A."/>
            <person name="Albert J.S."/>
            <person name="Zakon H.H."/>
            <person name="Samanta M.P."/>
            <person name="Sussman M.R."/>
        </authorList>
    </citation>
    <scope>NUCLEOTIDE SEQUENCE [LARGE SCALE GENOMIC DNA]</scope>
</reference>
<evidence type="ECO:0000256" key="3">
    <source>
        <dbReference type="ARBA" id="ARBA00023002"/>
    </source>
</evidence>
<dbReference type="PROSITE" id="PS51355">
    <property type="entry name" value="GLUTATHIONE_PEROXID_3"/>
    <property type="match status" value="1"/>
</dbReference>
<evidence type="ECO:0008006" key="6">
    <source>
        <dbReference type="Google" id="ProtNLM"/>
    </source>
</evidence>
<sequence length="85" mass="9544">MGLKMFPHRVGLQWGQPCRMTAEPWNECSQAGGYCVPTSVLYQINAWDMAGSSVYDFTMDSLEGKPIPLKAYKRKVLLIVNVATF</sequence>
<dbReference type="GO" id="GO:0004601">
    <property type="term" value="F:peroxidase activity"/>
    <property type="evidence" value="ECO:0007669"/>
    <property type="project" value="UniProtKB-KW"/>
</dbReference>
<evidence type="ECO:0000256" key="2">
    <source>
        <dbReference type="ARBA" id="ARBA00022559"/>
    </source>
</evidence>
<keyword evidence="2" id="KW-0575">Peroxidase</keyword>
<reference evidence="4" key="4">
    <citation type="submission" date="2025-08" db="UniProtKB">
        <authorList>
            <consortium name="Ensembl"/>
        </authorList>
    </citation>
    <scope>IDENTIFICATION</scope>
</reference>